<organism evidence="2 3">
    <name type="scientific">Williamwhitmania taraxaci</name>
    <dbReference type="NCBI Taxonomy" id="1640674"/>
    <lineage>
        <taxon>Bacteria</taxon>
        <taxon>Pseudomonadati</taxon>
        <taxon>Bacteroidota</taxon>
        <taxon>Bacteroidia</taxon>
        <taxon>Bacteroidales</taxon>
        <taxon>Williamwhitmaniaceae</taxon>
        <taxon>Williamwhitmania</taxon>
    </lineage>
</organism>
<keyword evidence="3" id="KW-1185">Reference proteome</keyword>
<feature type="transmembrane region" description="Helical" evidence="1">
    <location>
        <begin position="33"/>
        <end position="53"/>
    </location>
</feature>
<feature type="transmembrane region" description="Helical" evidence="1">
    <location>
        <begin position="73"/>
        <end position="90"/>
    </location>
</feature>
<dbReference type="STRING" id="1640674.SAMN05216323_105213"/>
<reference evidence="2 3" key="1">
    <citation type="submission" date="2016-09" db="EMBL/GenBank/DDBJ databases">
        <authorList>
            <person name="Capua I."/>
            <person name="De Benedictis P."/>
            <person name="Joannis T."/>
            <person name="Lombin L.H."/>
            <person name="Cattoli G."/>
        </authorList>
    </citation>
    <scope>NUCLEOTIDE SEQUENCE [LARGE SCALE GENOMIC DNA]</scope>
    <source>
        <strain evidence="2 3">A7P-90m</strain>
    </source>
</reference>
<name>A0A1G6PJ38_9BACT</name>
<keyword evidence="1" id="KW-1133">Transmembrane helix</keyword>
<sequence>MDANYNFFLINIFIWFLAIVAIVILSDGKGMTFNGLAAIPVFYVVYAFFYSLAFPAKMLKSIEKDSDVTFGEYFGDFLMIVILPIGIWFLQPRVNKVVGIQYVDSNKVL</sequence>
<dbReference type="AlphaFoldDB" id="A0A1G6PJ38"/>
<keyword evidence="1" id="KW-0472">Membrane</keyword>
<evidence type="ECO:0000256" key="1">
    <source>
        <dbReference type="SAM" id="Phobius"/>
    </source>
</evidence>
<dbReference type="OrthoDB" id="1442756at2"/>
<dbReference type="EMBL" id="FMYP01000052">
    <property type="protein sequence ID" value="SDC79991.1"/>
    <property type="molecule type" value="Genomic_DNA"/>
</dbReference>
<proteinExistence type="predicted"/>
<evidence type="ECO:0000313" key="2">
    <source>
        <dbReference type="EMBL" id="SDC79991.1"/>
    </source>
</evidence>
<evidence type="ECO:0000313" key="3">
    <source>
        <dbReference type="Proteomes" id="UP000199452"/>
    </source>
</evidence>
<feature type="transmembrane region" description="Helical" evidence="1">
    <location>
        <begin position="6"/>
        <end position="26"/>
    </location>
</feature>
<gene>
    <name evidence="2" type="ORF">SAMN05216323_105213</name>
</gene>
<keyword evidence="1" id="KW-0812">Transmembrane</keyword>
<accession>A0A1G6PJ38</accession>
<dbReference type="Proteomes" id="UP000199452">
    <property type="component" value="Unassembled WGS sequence"/>
</dbReference>
<protein>
    <submittedName>
        <fullName evidence="2">Uncharacterized protein</fullName>
    </submittedName>
</protein>